<protein>
    <submittedName>
        <fullName evidence="1">Hydroxybutyrate dehydrogenase</fullName>
    </submittedName>
</protein>
<gene>
    <name evidence="1" type="ORF">F4820DRAFT_463091</name>
</gene>
<accession>A0ACB9YIG0</accession>
<comment type="caution">
    <text evidence="1">The sequence shown here is derived from an EMBL/GenBank/DDBJ whole genome shotgun (WGS) entry which is preliminary data.</text>
</comment>
<evidence type="ECO:0000313" key="2">
    <source>
        <dbReference type="Proteomes" id="UP001497700"/>
    </source>
</evidence>
<keyword evidence="2" id="KW-1185">Reference proteome</keyword>
<dbReference type="EMBL" id="MU393707">
    <property type="protein sequence ID" value="KAI4858650.1"/>
    <property type="molecule type" value="Genomic_DNA"/>
</dbReference>
<organism evidence="1 2">
    <name type="scientific">Hypoxylon rubiginosum</name>
    <dbReference type="NCBI Taxonomy" id="110542"/>
    <lineage>
        <taxon>Eukaryota</taxon>
        <taxon>Fungi</taxon>
        <taxon>Dikarya</taxon>
        <taxon>Ascomycota</taxon>
        <taxon>Pezizomycotina</taxon>
        <taxon>Sordariomycetes</taxon>
        <taxon>Xylariomycetidae</taxon>
        <taxon>Xylariales</taxon>
        <taxon>Hypoxylaceae</taxon>
        <taxon>Hypoxylon</taxon>
    </lineage>
</organism>
<name>A0ACB9YIG0_9PEZI</name>
<evidence type="ECO:0000313" key="1">
    <source>
        <dbReference type="EMBL" id="KAI4858650.1"/>
    </source>
</evidence>
<reference evidence="1 2" key="1">
    <citation type="journal article" date="2022" name="New Phytol.">
        <title>Ecological generalism drives hyperdiversity of secondary metabolite gene clusters in xylarialean endophytes.</title>
        <authorList>
            <person name="Franco M.E.E."/>
            <person name="Wisecaver J.H."/>
            <person name="Arnold A.E."/>
            <person name="Ju Y.M."/>
            <person name="Slot J.C."/>
            <person name="Ahrendt S."/>
            <person name="Moore L.P."/>
            <person name="Eastman K.E."/>
            <person name="Scott K."/>
            <person name="Konkel Z."/>
            <person name="Mondo S.J."/>
            <person name="Kuo A."/>
            <person name="Hayes R.D."/>
            <person name="Haridas S."/>
            <person name="Andreopoulos B."/>
            <person name="Riley R."/>
            <person name="LaButti K."/>
            <person name="Pangilinan J."/>
            <person name="Lipzen A."/>
            <person name="Amirebrahimi M."/>
            <person name="Yan J."/>
            <person name="Adam C."/>
            <person name="Keymanesh K."/>
            <person name="Ng V."/>
            <person name="Louie K."/>
            <person name="Northen T."/>
            <person name="Drula E."/>
            <person name="Henrissat B."/>
            <person name="Hsieh H.M."/>
            <person name="Youens-Clark K."/>
            <person name="Lutzoni F."/>
            <person name="Miadlikowska J."/>
            <person name="Eastwood D.C."/>
            <person name="Hamelin R.C."/>
            <person name="Grigoriev I.V."/>
            <person name="U'Ren J.M."/>
        </authorList>
    </citation>
    <scope>NUCLEOTIDE SEQUENCE [LARGE SCALE GENOMIC DNA]</scope>
    <source>
        <strain evidence="1 2">CBS 119005</strain>
    </source>
</reference>
<proteinExistence type="predicted"/>
<sequence>MTSMESVLITGCSDGSIDIKFFDTARNYSKISYLTGLPNVTLLRLDVVDSSHEKIRHIELNYLVGNAGRNYFMPILDEDLDKVRSLSENNFLSPIALPQIFSHLPIKAGGMAVYITSISGYLNIPYMGTYSASERSLEVVANTLRLKLTPFDVDVLEEIKDTIASRAQGNDELSRENRVTIETKEYAKAVVDEIIKHTTGF</sequence>
<dbReference type="Proteomes" id="UP001497700">
    <property type="component" value="Unassembled WGS sequence"/>
</dbReference>